<evidence type="ECO:0000313" key="1">
    <source>
        <dbReference type="EMBL" id="VAW21525.1"/>
    </source>
</evidence>
<organism evidence="1">
    <name type="scientific">hydrothermal vent metagenome</name>
    <dbReference type="NCBI Taxonomy" id="652676"/>
    <lineage>
        <taxon>unclassified sequences</taxon>
        <taxon>metagenomes</taxon>
        <taxon>ecological metagenomes</taxon>
    </lineage>
</organism>
<dbReference type="Gene3D" id="2.40.50.100">
    <property type="match status" value="1"/>
</dbReference>
<proteinExistence type="predicted"/>
<reference evidence="1" key="1">
    <citation type="submission" date="2018-06" db="EMBL/GenBank/DDBJ databases">
        <authorList>
            <person name="Zhirakovskaya E."/>
        </authorList>
    </citation>
    <scope>NUCLEOTIDE SEQUENCE</scope>
</reference>
<dbReference type="SUPFAM" id="SSF111369">
    <property type="entry name" value="HlyD-like secretion proteins"/>
    <property type="match status" value="1"/>
</dbReference>
<dbReference type="Gene3D" id="2.40.420.20">
    <property type="match status" value="1"/>
</dbReference>
<sequence>MKNKILILLFIGSWVFTSCKTRQAGNEATVISKALVKTTTVRKGSIHDYLILTGKTIYLNKSNIMAPVTGYVTKVNVKPGSSVDKDDILFEIMTQETYTLKNKGSFIKDYQSTAVLSPVTGIVNRLDIVKSPVFVDKNSTLCSIVDINDLQVETEVPFEYERLATPGKSCLIQLPDNSEYQAVFYKVLPEMNLKSQTMRVLARIQPRSLIPEKMIVQVLIDKSGKTERQILPKSCILSDVLMKEFWVMKIINDSTAVKIPVKLGRQNHNEAEIIEPAFNEGDNIISEGGYGLADTSLVEIVR</sequence>
<name>A0A3B0TSD2_9ZZZZ</name>
<dbReference type="GO" id="GO:0015562">
    <property type="term" value="F:efflux transmembrane transporter activity"/>
    <property type="evidence" value="ECO:0007669"/>
    <property type="project" value="TreeGrafter"/>
</dbReference>
<dbReference type="GO" id="GO:1990281">
    <property type="term" value="C:efflux pump complex"/>
    <property type="evidence" value="ECO:0007669"/>
    <property type="project" value="TreeGrafter"/>
</dbReference>
<dbReference type="PANTHER" id="PTHR30469">
    <property type="entry name" value="MULTIDRUG RESISTANCE PROTEIN MDTA"/>
    <property type="match status" value="1"/>
</dbReference>
<accession>A0A3B0TSD2</accession>
<dbReference type="EMBL" id="UOEP01000147">
    <property type="protein sequence ID" value="VAW21525.1"/>
    <property type="molecule type" value="Genomic_DNA"/>
</dbReference>
<gene>
    <name evidence="1" type="ORF">MNBD_BACTEROID01-635</name>
</gene>
<protein>
    <submittedName>
        <fullName evidence="1">Uncharacterized protein</fullName>
    </submittedName>
</protein>
<dbReference type="PROSITE" id="PS51257">
    <property type="entry name" value="PROKAR_LIPOPROTEIN"/>
    <property type="match status" value="1"/>
</dbReference>
<dbReference type="AlphaFoldDB" id="A0A3B0TSD2"/>
<dbReference type="PANTHER" id="PTHR30469:SF15">
    <property type="entry name" value="HLYD FAMILY OF SECRETION PROTEINS"/>
    <property type="match status" value="1"/>
</dbReference>